<dbReference type="EMBL" id="CM003380">
    <property type="protein sequence ID" value="KOM54894.1"/>
    <property type="molecule type" value="Genomic_DNA"/>
</dbReference>
<accession>A0A0L9VJI9</accession>
<protein>
    <submittedName>
        <fullName evidence="3">Carboxylesterase 1</fullName>
    </submittedName>
</protein>
<dbReference type="STRING" id="3914.A0A0L9VJI9"/>
<proteinExistence type="inferred from homology"/>
<feature type="domain" description="Alpha/beta hydrolase fold-3" evidence="2">
    <location>
        <begin position="80"/>
        <end position="301"/>
    </location>
</feature>
<evidence type="ECO:0000313" key="3">
    <source>
        <dbReference type="EMBL" id="KAG2384816.1"/>
    </source>
</evidence>
<evidence type="ECO:0000259" key="2">
    <source>
        <dbReference type="Pfam" id="PF07859"/>
    </source>
</evidence>
<evidence type="ECO:0000313" key="5">
    <source>
        <dbReference type="Proteomes" id="UP000053144"/>
    </source>
</evidence>
<dbReference type="Proteomes" id="UP000743370">
    <property type="component" value="Unassembled WGS sequence"/>
</dbReference>
<reference evidence="4" key="2">
    <citation type="submission" date="2015-02" db="EMBL/GenBank/DDBJ databases">
        <authorList>
            <person name="Chooi Y.-H."/>
        </authorList>
    </citation>
    <scope>NUCLEOTIDE SEQUENCE</scope>
    <source>
        <tissue evidence="4">Seedling</tissue>
    </source>
</reference>
<dbReference type="SUPFAM" id="SSF53474">
    <property type="entry name" value="alpha/beta-Hydrolases"/>
    <property type="match status" value="1"/>
</dbReference>
<name>A0A0L9VJI9_PHAAN</name>
<dbReference type="InterPro" id="IPR013094">
    <property type="entry name" value="AB_hydrolase_3"/>
</dbReference>
<evidence type="ECO:0000256" key="1">
    <source>
        <dbReference type="ARBA" id="ARBA00010515"/>
    </source>
</evidence>
<evidence type="ECO:0000313" key="6">
    <source>
        <dbReference type="Proteomes" id="UP000743370"/>
    </source>
</evidence>
<gene>
    <name evidence="3" type="ORF">HKW66_Vig0119080</name>
    <name evidence="4" type="ORF">LR48_Vigan10g078600</name>
</gene>
<reference evidence="5" key="1">
    <citation type="journal article" date="2015" name="Proc. Natl. Acad. Sci. U.S.A.">
        <title>Genome sequencing of adzuki bean (Vigna angularis) provides insight into high starch and low fat accumulation and domestication.</title>
        <authorList>
            <person name="Yang K."/>
            <person name="Tian Z."/>
            <person name="Chen C."/>
            <person name="Luo L."/>
            <person name="Zhao B."/>
            <person name="Wang Z."/>
            <person name="Yu L."/>
            <person name="Li Y."/>
            <person name="Sun Y."/>
            <person name="Li W."/>
            <person name="Chen Y."/>
            <person name="Li Y."/>
            <person name="Zhang Y."/>
            <person name="Ai D."/>
            <person name="Zhao J."/>
            <person name="Shang C."/>
            <person name="Ma Y."/>
            <person name="Wu B."/>
            <person name="Wang M."/>
            <person name="Gao L."/>
            <person name="Sun D."/>
            <person name="Zhang P."/>
            <person name="Guo F."/>
            <person name="Wang W."/>
            <person name="Li Y."/>
            <person name="Wang J."/>
            <person name="Varshney R.K."/>
            <person name="Wang J."/>
            <person name="Ling H.Q."/>
            <person name="Wan P."/>
        </authorList>
    </citation>
    <scope>NUCLEOTIDE SEQUENCE</scope>
    <source>
        <strain evidence="5">cv. Jingnong 6</strain>
    </source>
</reference>
<dbReference type="InterPro" id="IPR050466">
    <property type="entry name" value="Carboxylest/Gibb_receptor"/>
</dbReference>
<dbReference type="Gramene" id="KOM54894">
    <property type="protein sequence ID" value="KOM54894"/>
    <property type="gene ID" value="LR48_Vigan10g078600"/>
</dbReference>
<sequence length="325" mass="36049">MSHQQQQSIDPYRHLDLVLNPNGTLTRSRHLPITPPNSDPTLPLLTKDITINPQNNTWLRLFLPQTALSSNAEHQKLPLIIFFHGSGFVVASAANTMFHHFCSAMSAAVSAVVASVEYRLAPEHRLPAAYDDAVEALEFVRNSQEEWLTKHADLGNCYIMGNSAGATIAYFAGLRVADTVRDLEPLKIQGLILRQVFFGGVQRCGSEVRLENDGVLPLSVADLLWELALPVGVDRDHEYANPRAEKWVGKLGRVRDLGWRVLVSGNGGDPLIDREKELVEMLKEKGVEVESDFEEEGCHGVEYGDESKATKFIQVVKHFVSSSDV</sequence>
<dbReference type="OrthoDB" id="408631at2759"/>
<comment type="similarity">
    <text evidence="1">Belongs to the 'GDXG' lipolytic enzyme family.</text>
</comment>
<dbReference type="InterPro" id="IPR029058">
    <property type="entry name" value="AB_hydrolase_fold"/>
</dbReference>
<dbReference type="PANTHER" id="PTHR23024:SF654">
    <property type="entry name" value="RECEPTOR GID1, PUTATIVE-RELATED"/>
    <property type="match status" value="1"/>
</dbReference>
<dbReference type="Pfam" id="PF07859">
    <property type="entry name" value="Abhydrolase_3"/>
    <property type="match status" value="1"/>
</dbReference>
<evidence type="ECO:0000313" key="4">
    <source>
        <dbReference type="EMBL" id="KOM54894.1"/>
    </source>
</evidence>
<dbReference type="GO" id="GO:0016787">
    <property type="term" value="F:hydrolase activity"/>
    <property type="evidence" value="ECO:0007669"/>
    <property type="project" value="InterPro"/>
</dbReference>
<reference evidence="3 6" key="3">
    <citation type="submission" date="2020-05" db="EMBL/GenBank/DDBJ databases">
        <title>Vigna angularis (adzuki bean) Var. LongXiaoDou No. 4 denovo assembly.</title>
        <authorList>
            <person name="Xiang H."/>
        </authorList>
    </citation>
    <scope>NUCLEOTIDE SEQUENCE [LARGE SCALE GENOMIC DNA]</scope>
    <source>
        <tissue evidence="3">Leaf</tissue>
    </source>
</reference>
<dbReference type="KEGG" id="var:108344851"/>
<dbReference type="Proteomes" id="UP000053144">
    <property type="component" value="Chromosome 10"/>
</dbReference>
<dbReference type="Gene3D" id="3.40.50.1820">
    <property type="entry name" value="alpha/beta hydrolase"/>
    <property type="match status" value="1"/>
</dbReference>
<dbReference type="OMA" id="EEWIAKF"/>
<dbReference type="AlphaFoldDB" id="A0A0L9VJI9"/>
<dbReference type="PANTHER" id="PTHR23024">
    <property type="entry name" value="ARYLACETAMIDE DEACETYLASE"/>
    <property type="match status" value="1"/>
</dbReference>
<dbReference type="EMBL" id="JABFOF010000008">
    <property type="protein sequence ID" value="KAG2384816.1"/>
    <property type="molecule type" value="Genomic_DNA"/>
</dbReference>
<organism evidence="4 5">
    <name type="scientific">Phaseolus angularis</name>
    <name type="common">Azuki bean</name>
    <name type="synonym">Vigna angularis</name>
    <dbReference type="NCBI Taxonomy" id="3914"/>
    <lineage>
        <taxon>Eukaryota</taxon>
        <taxon>Viridiplantae</taxon>
        <taxon>Streptophyta</taxon>
        <taxon>Embryophyta</taxon>
        <taxon>Tracheophyta</taxon>
        <taxon>Spermatophyta</taxon>
        <taxon>Magnoliopsida</taxon>
        <taxon>eudicotyledons</taxon>
        <taxon>Gunneridae</taxon>
        <taxon>Pentapetalae</taxon>
        <taxon>rosids</taxon>
        <taxon>fabids</taxon>
        <taxon>Fabales</taxon>
        <taxon>Fabaceae</taxon>
        <taxon>Papilionoideae</taxon>
        <taxon>50 kb inversion clade</taxon>
        <taxon>NPAAA clade</taxon>
        <taxon>indigoferoid/millettioid clade</taxon>
        <taxon>Phaseoleae</taxon>
        <taxon>Vigna</taxon>
    </lineage>
</organism>